<dbReference type="Proteomes" id="UP000011115">
    <property type="component" value="Unassembled WGS sequence"/>
</dbReference>
<dbReference type="HOGENOM" id="CLU_1263455_0_0_1"/>
<protein>
    <submittedName>
        <fullName evidence="1">Uncharacterized protein</fullName>
    </submittedName>
</protein>
<proteinExistence type="predicted"/>
<dbReference type="InParanoid" id="M1DR19"/>
<organism evidence="1 2">
    <name type="scientific">Solanum tuberosum</name>
    <name type="common">Potato</name>
    <dbReference type="NCBI Taxonomy" id="4113"/>
    <lineage>
        <taxon>Eukaryota</taxon>
        <taxon>Viridiplantae</taxon>
        <taxon>Streptophyta</taxon>
        <taxon>Embryophyta</taxon>
        <taxon>Tracheophyta</taxon>
        <taxon>Spermatophyta</taxon>
        <taxon>Magnoliopsida</taxon>
        <taxon>eudicotyledons</taxon>
        <taxon>Gunneridae</taxon>
        <taxon>Pentapetalae</taxon>
        <taxon>asterids</taxon>
        <taxon>lamiids</taxon>
        <taxon>Solanales</taxon>
        <taxon>Solanaceae</taxon>
        <taxon>Solanoideae</taxon>
        <taxon>Solaneae</taxon>
        <taxon>Solanum</taxon>
    </lineage>
</organism>
<dbReference type="AlphaFoldDB" id="M1DR19"/>
<reference evidence="1" key="2">
    <citation type="submission" date="2015-06" db="UniProtKB">
        <authorList>
            <consortium name="EnsemblPlants"/>
        </authorList>
    </citation>
    <scope>IDENTIFICATION</scope>
    <source>
        <strain evidence="1">DM1-3 516 R44</strain>
    </source>
</reference>
<dbReference type="EnsemblPlants" id="PGSC0003DMT400093001">
    <property type="protein sequence ID" value="PGSC0003DMT400093001"/>
    <property type="gene ID" value="PGSC0003DMG400042572"/>
</dbReference>
<dbReference type="PaxDb" id="4113-PGSC0003DMT400093001"/>
<dbReference type="Gramene" id="PGSC0003DMT400093001">
    <property type="protein sequence ID" value="PGSC0003DMT400093001"/>
    <property type="gene ID" value="PGSC0003DMG400042572"/>
</dbReference>
<accession>M1DR19</accession>
<name>M1DR19_SOLTU</name>
<evidence type="ECO:0000313" key="2">
    <source>
        <dbReference type="Proteomes" id="UP000011115"/>
    </source>
</evidence>
<reference evidence="2" key="1">
    <citation type="journal article" date="2011" name="Nature">
        <title>Genome sequence and analysis of the tuber crop potato.</title>
        <authorList>
            <consortium name="The Potato Genome Sequencing Consortium"/>
        </authorList>
    </citation>
    <scope>NUCLEOTIDE SEQUENCE [LARGE SCALE GENOMIC DNA]</scope>
    <source>
        <strain evidence="2">cv. DM1-3 516 R44</strain>
    </source>
</reference>
<keyword evidence="2" id="KW-1185">Reference proteome</keyword>
<evidence type="ECO:0000313" key="1">
    <source>
        <dbReference type="EnsemblPlants" id="PGSC0003DMT400093001"/>
    </source>
</evidence>
<sequence length="219" mass="24443">MDALGGRHCFGQLLGCYGVLLKDPLCGPSQGPLMWSFSRTPYVVLLKDPLCGPSQGPLMWSFSRTPYVVLLKDPLCGPSQGPLMWSFSRTPYVVLLKDPLCGPSQGPLMWSFSRTPYVVLLLPPISFTLSCMLSNFQVLTHTLRYIFSCCRFMFSASRSHIDRFPLFSSTTSVIRPPRRANARNVNARNASVALPVPDQEVSNAEFQNAIHCWLRVLPT</sequence>